<sequence length="102" mass="11483">MSYDQTRDYCNYQAIPADSGHNPVGWLMVLFTWVLFVGLAVTGFMMEEIDMFFGNSLLESIHSIFSNVLYGIIIVHILAVFAVGWWGKISLVGAMITGKREM</sequence>
<dbReference type="GO" id="GO:0005886">
    <property type="term" value="C:plasma membrane"/>
    <property type="evidence" value="ECO:0007669"/>
    <property type="project" value="UniProtKB-SubCell"/>
</dbReference>
<dbReference type="GO" id="GO:0022904">
    <property type="term" value="P:respiratory electron transport chain"/>
    <property type="evidence" value="ECO:0007669"/>
    <property type="project" value="InterPro"/>
</dbReference>
<dbReference type="AlphaFoldDB" id="K6ZEG8"/>
<reference evidence="9" key="1">
    <citation type="journal article" date="2014" name="Environ. Microbiol.">
        <title>Comparative genomics of the marine bacterial genus Glaciecola reveals the high degree of genomic diversity and genomic characteristic for cold adaptation.</title>
        <authorList>
            <person name="Qin Q.L."/>
            <person name="Xie B.B."/>
            <person name="Yu Y."/>
            <person name="Shu Y.L."/>
            <person name="Rong J.C."/>
            <person name="Zhang Y.J."/>
            <person name="Zhao D.L."/>
            <person name="Chen X.L."/>
            <person name="Zhang X.Y."/>
            <person name="Chen B."/>
            <person name="Zhou B.C."/>
            <person name="Zhang Y.Z."/>
        </authorList>
    </citation>
    <scope>NUCLEOTIDE SEQUENCE [LARGE SCALE GENOMIC DNA]</scope>
    <source>
        <strain evidence="9">ACAM 615</strain>
    </source>
</reference>
<feature type="transmembrane region" description="Helical" evidence="6">
    <location>
        <begin position="67"/>
        <end position="87"/>
    </location>
</feature>
<evidence type="ECO:0000256" key="2">
    <source>
        <dbReference type="ARBA" id="ARBA00022475"/>
    </source>
</evidence>
<dbReference type="RefSeq" id="WP_006011108.1">
    <property type="nucleotide sequence ID" value="NZ_AUAV01000005.1"/>
</dbReference>
<keyword evidence="2" id="KW-1003">Cell membrane</keyword>
<gene>
    <name evidence="8" type="ORF">GPAL_1891</name>
</gene>
<dbReference type="InterPro" id="IPR011577">
    <property type="entry name" value="Cyt_b561_bac/Ni-Hgenase"/>
</dbReference>
<evidence type="ECO:0000313" key="8">
    <source>
        <dbReference type="EMBL" id="GAC28752.1"/>
    </source>
</evidence>
<comment type="subcellular location">
    <subcellularLocation>
        <location evidence="1">Cell membrane</location>
        <topology evidence="1">Multi-pass membrane protein</topology>
    </subcellularLocation>
</comment>
<dbReference type="InterPro" id="IPR016174">
    <property type="entry name" value="Di-haem_cyt_TM"/>
</dbReference>
<evidence type="ECO:0000259" key="7">
    <source>
        <dbReference type="Pfam" id="PF01292"/>
    </source>
</evidence>
<dbReference type="SUPFAM" id="SSF81342">
    <property type="entry name" value="Transmembrane di-heme cytochromes"/>
    <property type="match status" value="1"/>
</dbReference>
<evidence type="ECO:0000256" key="6">
    <source>
        <dbReference type="SAM" id="Phobius"/>
    </source>
</evidence>
<evidence type="ECO:0000256" key="3">
    <source>
        <dbReference type="ARBA" id="ARBA00022692"/>
    </source>
</evidence>
<keyword evidence="9" id="KW-1185">Reference proteome</keyword>
<protein>
    <recommendedName>
        <fullName evidence="7">Cytochrome b561 bacterial/Ni-hydrogenase domain-containing protein</fullName>
    </recommendedName>
</protein>
<feature type="transmembrane region" description="Helical" evidence="6">
    <location>
        <begin position="26"/>
        <end position="46"/>
    </location>
</feature>
<evidence type="ECO:0000313" key="9">
    <source>
        <dbReference type="Proteomes" id="UP000006251"/>
    </source>
</evidence>
<keyword evidence="3 6" id="KW-0812">Transmembrane</keyword>
<dbReference type="GO" id="GO:0009055">
    <property type="term" value="F:electron transfer activity"/>
    <property type="evidence" value="ECO:0007669"/>
    <property type="project" value="InterPro"/>
</dbReference>
<dbReference type="PANTHER" id="PTHR30485:SF2">
    <property type="entry name" value="BLL0597 PROTEIN"/>
    <property type="match status" value="1"/>
</dbReference>
<keyword evidence="5 6" id="KW-0472">Membrane</keyword>
<keyword evidence="4 6" id="KW-1133">Transmembrane helix</keyword>
<dbReference type="Pfam" id="PF01292">
    <property type="entry name" value="Ni_hydr_CYTB"/>
    <property type="match status" value="1"/>
</dbReference>
<evidence type="ECO:0000256" key="4">
    <source>
        <dbReference type="ARBA" id="ARBA00022989"/>
    </source>
</evidence>
<comment type="caution">
    <text evidence="8">The sequence shown here is derived from an EMBL/GenBank/DDBJ whole genome shotgun (WGS) entry which is preliminary data.</text>
</comment>
<name>K6ZEG8_9ALTE</name>
<feature type="domain" description="Cytochrome b561 bacterial/Ni-hydrogenase" evidence="7">
    <location>
        <begin position="15"/>
        <end position="98"/>
    </location>
</feature>
<evidence type="ECO:0000256" key="5">
    <source>
        <dbReference type="ARBA" id="ARBA00023136"/>
    </source>
</evidence>
<dbReference type="InterPro" id="IPR051542">
    <property type="entry name" value="Hydrogenase_cytochrome"/>
</dbReference>
<dbReference type="Proteomes" id="UP000006251">
    <property type="component" value="Unassembled WGS sequence"/>
</dbReference>
<evidence type="ECO:0000256" key="1">
    <source>
        <dbReference type="ARBA" id="ARBA00004651"/>
    </source>
</evidence>
<dbReference type="Gene3D" id="1.20.950.20">
    <property type="entry name" value="Transmembrane di-heme cytochromes, Chain C"/>
    <property type="match status" value="1"/>
</dbReference>
<organism evidence="8 9">
    <name type="scientific">Brumicola pallidula DSM 14239 = ACAM 615</name>
    <dbReference type="NCBI Taxonomy" id="1121922"/>
    <lineage>
        <taxon>Bacteria</taxon>
        <taxon>Pseudomonadati</taxon>
        <taxon>Pseudomonadota</taxon>
        <taxon>Gammaproteobacteria</taxon>
        <taxon>Alteromonadales</taxon>
        <taxon>Alteromonadaceae</taxon>
        <taxon>Brumicola</taxon>
    </lineage>
</organism>
<proteinExistence type="predicted"/>
<dbReference type="GO" id="GO:0020037">
    <property type="term" value="F:heme binding"/>
    <property type="evidence" value="ECO:0007669"/>
    <property type="project" value="TreeGrafter"/>
</dbReference>
<dbReference type="EMBL" id="BAEQ01000029">
    <property type="protein sequence ID" value="GAC28752.1"/>
    <property type="molecule type" value="Genomic_DNA"/>
</dbReference>
<dbReference type="PANTHER" id="PTHR30485">
    <property type="entry name" value="NI/FE-HYDROGENASE 1 B-TYPE CYTOCHROME SUBUNIT"/>
    <property type="match status" value="1"/>
</dbReference>
<accession>K6ZEG8</accession>
<dbReference type="STRING" id="1121922.GCA_000428905_01123"/>